<dbReference type="InterPro" id="IPR036451">
    <property type="entry name" value="CblAdoTrfase-like_sf"/>
</dbReference>
<organism evidence="6 7">
    <name type="scientific">Mesotoga prima</name>
    <dbReference type="NCBI Taxonomy" id="1184387"/>
    <lineage>
        <taxon>Bacteria</taxon>
        <taxon>Thermotogati</taxon>
        <taxon>Thermotogota</taxon>
        <taxon>Thermotogae</taxon>
        <taxon>Kosmotogales</taxon>
        <taxon>Kosmotogaceae</taxon>
        <taxon>Mesotoga</taxon>
    </lineage>
</organism>
<dbReference type="AlphaFoldDB" id="A0A117M2Y6"/>
<evidence type="ECO:0000256" key="4">
    <source>
        <dbReference type="RuleBase" id="RU366026"/>
    </source>
</evidence>
<comment type="catalytic activity">
    <reaction evidence="4">
        <text>2 cob(II)yrinate a,c diamide + reduced [electron-transfer flavoprotein] + 2 ATP = 2 adenosylcob(III)yrinate a,c-diamide + 2 triphosphate + oxidized [electron-transfer flavoprotein] + 3 H(+)</text>
        <dbReference type="Rhea" id="RHEA:11528"/>
        <dbReference type="Rhea" id="RHEA-COMP:10685"/>
        <dbReference type="Rhea" id="RHEA-COMP:10686"/>
        <dbReference type="ChEBI" id="CHEBI:15378"/>
        <dbReference type="ChEBI" id="CHEBI:18036"/>
        <dbReference type="ChEBI" id="CHEBI:30616"/>
        <dbReference type="ChEBI" id="CHEBI:57692"/>
        <dbReference type="ChEBI" id="CHEBI:58307"/>
        <dbReference type="ChEBI" id="CHEBI:58503"/>
        <dbReference type="ChEBI" id="CHEBI:58537"/>
        <dbReference type="EC" id="2.5.1.17"/>
    </reaction>
</comment>
<dbReference type="PATRIC" id="fig|1184387.3.peg.802"/>
<dbReference type="GO" id="GO:0005524">
    <property type="term" value="F:ATP binding"/>
    <property type="evidence" value="ECO:0007669"/>
    <property type="project" value="UniProtKB-UniRule"/>
</dbReference>
<evidence type="ECO:0000259" key="5">
    <source>
        <dbReference type="Pfam" id="PF01923"/>
    </source>
</evidence>
<dbReference type="EC" id="2.5.1.17" evidence="4"/>
<evidence type="ECO:0000313" key="7">
    <source>
        <dbReference type="Proteomes" id="UP000054092"/>
    </source>
</evidence>
<accession>A0A117M2Y6</accession>
<dbReference type="SUPFAM" id="SSF89028">
    <property type="entry name" value="Cobalamin adenosyltransferase-like"/>
    <property type="match status" value="1"/>
</dbReference>
<keyword evidence="2 4" id="KW-0547">Nucleotide-binding</keyword>
<dbReference type="GO" id="GO:0008817">
    <property type="term" value="F:corrinoid adenosyltransferase activity"/>
    <property type="evidence" value="ECO:0007669"/>
    <property type="project" value="UniProtKB-UniRule"/>
</dbReference>
<dbReference type="PANTHER" id="PTHR12213">
    <property type="entry name" value="CORRINOID ADENOSYLTRANSFERASE"/>
    <property type="match status" value="1"/>
</dbReference>
<proteinExistence type="inferred from homology"/>
<feature type="domain" description="Cobalamin adenosyltransferase-like" evidence="5">
    <location>
        <begin position="1"/>
        <end position="151"/>
    </location>
</feature>
<dbReference type="NCBIfam" id="TIGR00636">
    <property type="entry name" value="PduO_Nterm"/>
    <property type="match status" value="1"/>
</dbReference>
<comment type="catalytic activity">
    <reaction evidence="4">
        <text>2 cob(II)alamin + reduced [electron-transfer flavoprotein] + 2 ATP = 2 adenosylcob(III)alamin + 2 triphosphate + oxidized [electron-transfer flavoprotein] + 3 H(+)</text>
        <dbReference type="Rhea" id="RHEA:28671"/>
        <dbReference type="Rhea" id="RHEA-COMP:10685"/>
        <dbReference type="Rhea" id="RHEA-COMP:10686"/>
        <dbReference type="ChEBI" id="CHEBI:15378"/>
        <dbReference type="ChEBI" id="CHEBI:16304"/>
        <dbReference type="ChEBI" id="CHEBI:18036"/>
        <dbReference type="ChEBI" id="CHEBI:18408"/>
        <dbReference type="ChEBI" id="CHEBI:30616"/>
        <dbReference type="ChEBI" id="CHEBI:57692"/>
        <dbReference type="ChEBI" id="CHEBI:58307"/>
        <dbReference type="EC" id="2.5.1.17"/>
    </reaction>
</comment>
<dbReference type="Gene3D" id="1.20.1200.10">
    <property type="entry name" value="Cobalamin adenosyltransferase-like"/>
    <property type="match status" value="1"/>
</dbReference>
<keyword evidence="4" id="KW-0169">Cobalamin biosynthesis</keyword>
<dbReference type="PANTHER" id="PTHR12213:SF0">
    <property type="entry name" value="CORRINOID ADENOSYLTRANSFERASE MMAB"/>
    <property type="match status" value="1"/>
</dbReference>
<dbReference type="Pfam" id="PF01923">
    <property type="entry name" value="Cob_adeno_trans"/>
    <property type="match status" value="1"/>
</dbReference>
<evidence type="ECO:0000256" key="2">
    <source>
        <dbReference type="ARBA" id="ARBA00022741"/>
    </source>
</evidence>
<dbReference type="GO" id="GO:0009236">
    <property type="term" value="P:cobalamin biosynthetic process"/>
    <property type="evidence" value="ECO:0007669"/>
    <property type="project" value="UniProtKB-UniRule"/>
</dbReference>
<name>A0A117M2Y6_9BACT</name>
<sequence>GETSLWSGERIEKDSHRVEAYGTIDELSSFLGEAKHHVSEEVADQIVSIQRFLFRVTGQLASRDVKYVEPVEESDVQKLTEMIHKYESVVRLDGFVIPGSTIASSKLDICRTVARRAERRILTLSKNEHVDSVIVKYVNRLSDLLFILARYEEYRAGKIVYKRDVE</sequence>
<reference evidence="7" key="1">
    <citation type="journal article" date="2015" name="MBio">
        <title>Genome-Resolved Metagenomic Analysis Reveals Roles for Candidate Phyla and Other Microbial Community Members in Biogeochemical Transformations in Oil Reservoirs.</title>
        <authorList>
            <person name="Hu P."/>
            <person name="Tom L."/>
            <person name="Singh A."/>
            <person name="Thomas B.C."/>
            <person name="Baker B.J."/>
            <person name="Piceno Y.M."/>
            <person name="Andersen G.L."/>
            <person name="Banfield J.F."/>
        </authorList>
    </citation>
    <scope>NUCLEOTIDE SEQUENCE [LARGE SCALE GENOMIC DNA]</scope>
</reference>
<dbReference type="InterPro" id="IPR016030">
    <property type="entry name" value="CblAdoTrfase-like"/>
</dbReference>
<evidence type="ECO:0000256" key="3">
    <source>
        <dbReference type="ARBA" id="ARBA00022840"/>
    </source>
</evidence>
<evidence type="ECO:0000313" key="6">
    <source>
        <dbReference type="EMBL" id="KUK81459.1"/>
    </source>
</evidence>
<comment type="caution">
    <text evidence="6">The sequence shown here is derived from an EMBL/GenBank/DDBJ whole genome shotgun (WGS) entry which is preliminary data.</text>
</comment>
<dbReference type="InterPro" id="IPR029499">
    <property type="entry name" value="PduO-typ"/>
</dbReference>
<feature type="non-terminal residue" evidence="6">
    <location>
        <position position="1"/>
    </location>
</feature>
<dbReference type="EMBL" id="LGGP01000056">
    <property type="protein sequence ID" value="KUK81459.1"/>
    <property type="molecule type" value="Genomic_DNA"/>
</dbReference>
<protein>
    <recommendedName>
        <fullName evidence="4">Corrinoid adenosyltransferase</fullName>
        <ecNumber evidence="4">2.5.1.17</ecNumber>
    </recommendedName>
    <alternativeName>
        <fullName evidence="4">Cob(II)alamin adenosyltransferase</fullName>
    </alternativeName>
    <alternativeName>
        <fullName evidence="4">Cob(II)yrinic acid a,c-diamide adenosyltransferase</fullName>
    </alternativeName>
    <alternativeName>
        <fullName evidence="4">Cobinamide/cobalamin adenosyltransferase</fullName>
    </alternativeName>
</protein>
<comment type="pathway">
    <text evidence="4">Cofactor biosynthesis; adenosylcobalamin biosynthesis; adenosylcobalamin from cob(II)yrinate a,c-diamide: step 2/7.</text>
</comment>
<evidence type="ECO:0000256" key="1">
    <source>
        <dbReference type="ARBA" id="ARBA00022679"/>
    </source>
</evidence>
<comment type="similarity">
    <text evidence="4">Belongs to the Cob(I)alamin adenosyltransferase family.</text>
</comment>
<keyword evidence="3 4" id="KW-0067">ATP-binding</keyword>
<keyword evidence="1 4" id="KW-0808">Transferase</keyword>
<dbReference type="UniPathway" id="UPA00148">
    <property type="reaction ID" value="UER00233"/>
</dbReference>
<gene>
    <name evidence="6" type="ORF">XD94_0463</name>
</gene>
<dbReference type="Proteomes" id="UP000054092">
    <property type="component" value="Unassembled WGS sequence"/>
</dbReference>